<name>A0AAW4IY69_CLOPF</name>
<dbReference type="RefSeq" id="WP_003477315.1">
    <property type="nucleotide sequence ID" value="NZ_CATNWJ010000018.1"/>
</dbReference>
<dbReference type="AlphaFoldDB" id="A0AAW4IY69"/>
<comment type="caution">
    <text evidence="1">The sequence shown here is derived from an EMBL/GenBank/DDBJ whole genome shotgun (WGS) entry which is preliminary data.</text>
</comment>
<accession>A0AAW4IY69</accession>
<proteinExistence type="predicted"/>
<dbReference type="EMBL" id="JAENQP010000001">
    <property type="protein sequence ID" value="MBO3357645.1"/>
    <property type="molecule type" value="Genomic_DNA"/>
</dbReference>
<gene>
    <name evidence="1" type="ORF">JJB47_02500</name>
</gene>
<dbReference type="Proteomes" id="UP000668068">
    <property type="component" value="Unassembled WGS sequence"/>
</dbReference>
<evidence type="ECO:0000313" key="2">
    <source>
        <dbReference type="Proteomes" id="UP000668068"/>
    </source>
</evidence>
<evidence type="ECO:0000313" key="1">
    <source>
        <dbReference type="EMBL" id="MBO3357645.1"/>
    </source>
</evidence>
<reference evidence="1" key="1">
    <citation type="submission" date="2020-12" db="EMBL/GenBank/DDBJ databases">
        <title>Comparative genomics of Clostridium perfringens reveals patterns of host-associated phylogenetic clades and virulence factors.</title>
        <authorList>
            <person name="Smith A.H."/>
            <person name="Geier R."/>
        </authorList>
    </citation>
    <scope>NUCLEOTIDE SEQUENCE</scope>
    <source>
        <strain evidence="1">CHD30677R</strain>
    </source>
</reference>
<protein>
    <submittedName>
        <fullName evidence="1">Zinc ribbon domain-containing protein</fullName>
    </submittedName>
</protein>
<sequence>MKDKLLKIWQLSNTKQFAGIFEEYMKELGVRKYDGRRKDNSNSYLIDAKSTGWNRVQCFYHKDSTEYGEENLLVVLRKEAGNYFIIQRKCERAFESDYSGIRHYDEELMKEILEEHGILFDRFFEAVGDKSKHQELLNKDKAKKVVKTENVSQACPVCKYPVNWKYCPNCGQRFKW</sequence>
<organism evidence="1 2">
    <name type="scientific">Clostridium perfringens</name>
    <dbReference type="NCBI Taxonomy" id="1502"/>
    <lineage>
        <taxon>Bacteria</taxon>
        <taxon>Bacillati</taxon>
        <taxon>Bacillota</taxon>
        <taxon>Clostridia</taxon>
        <taxon>Eubacteriales</taxon>
        <taxon>Clostridiaceae</taxon>
        <taxon>Clostridium</taxon>
    </lineage>
</organism>